<organism evidence="3 4">
    <name type="scientific">Candidatus Dechloromonas phosphorivorans</name>
    <dbReference type="NCBI Taxonomy" id="2899244"/>
    <lineage>
        <taxon>Bacteria</taxon>
        <taxon>Pseudomonadati</taxon>
        <taxon>Pseudomonadota</taxon>
        <taxon>Betaproteobacteria</taxon>
        <taxon>Rhodocyclales</taxon>
        <taxon>Azonexaceae</taxon>
        <taxon>Dechloromonas</taxon>
    </lineage>
</organism>
<reference evidence="3 4" key="1">
    <citation type="submission" date="2020-10" db="EMBL/GenBank/DDBJ databases">
        <title>Connecting structure to function with the recovery of over 1000 high-quality activated sludge metagenome-assembled genomes encoding full-length rRNA genes using long-read sequencing.</title>
        <authorList>
            <person name="Singleton C.M."/>
            <person name="Petriglieri F."/>
            <person name="Kristensen J.M."/>
            <person name="Kirkegaard R.H."/>
            <person name="Michaelsen T.Y."/>
            <person name="Andersen M.H."/>
            <person name="Karst S.M."/>
            <person name="Dueholm M.S."/>
            <person name="Nielsen P.H."/>
            <person name="Albertsen M."/>
        </authorList>
    </citation>
    <scope>NUCLEOTIDE SEQUENCE [LARGE SCALE GENOMIC DNA]</scope>
    <source>
        <strain evidence="3">EsbW_18-Q3-R4-48_BATAC.463</strain>
    </source>
</reference>
<dbReference type="InterPro" id="IPR052048">
    <property type="entry name" value="ST_Response_Regulator"/>
</dbReference>
<sequence>MALTTSLADLSVVLVEPSSMQANLVTRMLQHQGVRQVHALENGQAALDMMKSGRDGLLVISSLYLPDMAGTELVAAMRADQDLEAVPFILISSETRPQVLDPVRQSGACSIVTKPFNEQQLSRALYAAADYLNPPEDLDVAEIETLRVLLVDDSKMSRRHLRRLLEELGIERITEAEDGKQAVALLQGTMVDLVITDYNMPEMDGRELIEYIRTQSWQAEVPILMVTSEQNMGRLAAVERAGVSAICDKPFEAGSIRKLISESLTR</sequence>
<keyword evidence="1" id="KW-0597">Phosphoprotein</keyword>
<evidence type="ECO:0000313" key="4">
    <source>
        <dbReference type="Proteomes" id="UP000739411"/>
    </source>
</evidence>
<evidence type="ECO:0000313" key="3">
    <source>
        <dbReference type="EMBL" id="MBK7414989.1"/>
    </source>
</evidence>
<dbReference type="Proteomes" id="UP000739411">
    <property type="component" value="Unassembled WGS sequence"/>
</dbReference>
<accession>A0A935K1R9</accession>
<evidence type="ECO:0000259" key="2">
    <source>
        <dbReference type="PROSITE" id="PS50110"/>
    </source>
</evidence>
<dbReference type="Gene3D" id="3.40.50.2300">
    <property type="match status" value="2"/>
</dbReference>
<dbReference type="EMBL" id="JADJMS010000015">
    <property type="protein sequence ID" value="MBK7414989.1"/>
    <property type="molecule type" value="Genomic_DNA"/>
</dbReference>
<dbReference type="PANTHER" id="PTHR43228">
    <property type="entry name" value="TWO-COMPONENT RESPONSE REGULATOR"/>
    <property type="match status" value="1"/>
</dbReference>
<dbReference type="SUPFAM" id="SSF52172">
    <property type="entry name" value="CheY-like"/>
    <property type="match status" value="2"/>
</dbReference>
<proteinExistence type="predicted"/>
<comment type="caution">
    <text evidence="3">The sequence shown here is derived from an EMBL/GenBank/DDBJ whole genome shotgun (WGS) entry which is preliminary data.</text>
</comment>
<dbReference type="SMART" id="SM00448">
    <property type="entry name" value="REC"/>
    <property type="match status" value="2"/>
</dbReference>
<dbReference type="Pfam" id="PF00072">
    <property type="entry name" value="Response_reg"/>
    <property type="match status" value="2"/>
</dbReference>
<comment type="caution">
    <text evidence="1">Lacks conserved residue(s) required for the propagation of feature annotation.</text>
</comment>
<protein>
    <submittedName>
        <fullName evidence="3">Response regulator</fullName>
    </submittedName>
</protein>
<feature type="domain" description="Response regulatory" evidence="2">
    <location>
        <begin position="147"/>
        <end position="264"/>
    </location>
</feature>
<dbReference type="GO" id="GO:0000160">
    <property type="term" value="P:phosphorelay signal transduction system"/>
    <property type="evidence" value="ECO:0007669"/>
    <property type="project" value="InterPro"/>
</dbReference>
<dbReference type="PANTHER" id="PTHR43228:SF1">
    <property type="entry name" value="TWO-COMPONENT RESPONSE REGULATOR ARR22"/>
    <property type="match status" value="1"/>
</dbReference>
<name>A0A935K1R9_9RHOO</name>
<dbReference type="AlphaFoldDB" id="A0A935K1R9"/>
<feature type="modified residue" description="4-aspartylphosphate" evidence="1">
    <location>
        <position position="197"/>
    </location>
</feature>
<evidence type="ECO:0000256" key="1">
    <source>
        <dbReference type="PROSITE-ProRule" id="PRU00169"/>
    </source>
</evidence>
<gene>
    <name evidence="3" type="ORF">IPJ38_07580</name>
</gene>
<dbReference type="InterPro" id="IPR001789">
    <property type="entry name" value="Sig_transdc_resp-reg_receiver"/>
</dbReference>
<dbReference type="InterPro" id="IPR011006">
    <property type="entry name" value="CheY-like_superfamily"/>
</dbReference>
<feature type="domain" description="Response regulatory" evidence="2">
    <location>
        <begin position="11"/>
        <end position="129"/>
    </location>
</feature>
<dbReference type="PROSITE" id="PS50110">
    <property type="entry name" value="RESPONSE_REGULATORY"/>
    <property type="match status" value="2"/>
</dbReference>